<comment type="similarity">
    <text evidence="7">Belongs to the ThrE exporter (TC 2.A.79) family.</text>
</comment>
<dbReference type="Proteomes" id="UP000067203">
    <property type="component" value="Chromosome"/>
</dbReference>
<feature type="transmembrane region" description="Helical" evidence="8">
    <location>
        <begin position="80"/>
        <end position="99"/>
    </location>
</feature>
<evidence type="ECO:0000256" key="3">
    <source>
        <dbReference type="ARBA" id="ARBA00022519"/>
    </source>
</evidence>
<keyword evidence="4 8" id="KW-0812">Transmembrane</keyword>
<feature type="transmembrane region" description="Helical" evidence="8">
    <location>
        <begin position="119"/>
        <end position="141"/>
    </location>
</feature>
<dbReference type="PANTHER" id="PTHR34390:SF1">
    <property type="entry name" value="SUCCINATE TRANSPORTER SUBUNIT YJJB-RELATED"/>
    <property type="match status" value="1"/>
</dbReference>
<dbReference type="PANTHER" id="PTHR34390">
    <property type="entry name" value="UPF0442 PROTEIN YJJB-RELATED"/>
    <property type="match status" value="1"/>
</dbReference>
<evidence type="ECO:0000256" key="8">
    <source>
        <dbReference type="SAM" id="Phobius"/>
    </source>
</evidence>
<sequence>MLVTVIIYSVCVYFATIGFGLLINLPRKALNMAGIVSLIGWLVFHIVNVHMGGYLAADILGTFTVGILSIFASRYKKMPVIIFNIPALVPLVPGGQAYQVMKCLAIGNYALAKSNLIQVIFIAGGIASGFLFAEFLNQLYLRLKTYLRTKKATR</sequence>
<reference evidence="10 11" key="2">
    <citation type="journal article" date="2016" name="PeerJ">
        <title>Genome sequencing and analysis of the first complete genome of Lactobacillus kunkeei strain MP2, an Apis mellifera gut isolate.</title>
        <authorList>
            <person name="Asenjo F."/>
            <person name="Olmos A."/>
            <person name="Henriquez-Piskulich P."/>
            <person name="Polanco V."/>
            <person name="Aldea P."/>
            <person name="Ugalde J.A."/>
            <person name="Trombert A.N."/>
        </authorList>
    </citation>
    <scope>NUCLEOTIDE SEQUENCE [LARGE SCALE GENOMIC DNA]</scope>
    <source>
        <strain evidence="10 11">MP2</strain>
    </source>
</reference>
<evidence type="ECO:0000256" key="6">
    <source>
        <dbReference type="ARBA" id="ARBA00023136"/>
    </source>
</evidence>
<dbReference type="KEGG" id="lku:APS55_04735"/>
<feature type="domain" description="Threonine/Serine exporter ThrE" evidence="9">
    <location>
        <begin position="10"/>
        <end position="135"/>
    </location>
</feature>
<evidence type="ECO:0000256" key="7">
    <source>
        <dbReference type="ARBA" id="ARBA00034125"/>
    </source>
</evidence>
<protein>
    <recommendedName>
        <fullName evidence="9">Threonine/Serine exporter ThrE domain-containing protein</fullName>
    </recommendedName>
</protein>
<evidence type="ECO:0000256" key="5">
    <source>
        <dbReference type="ARBA" id="ARBA00022989"/>
    </source>
</evidence>
<dbReference type="GO" id="GO:0015744">
    <property type="term" value="P:succinate transport"/>
    <property type="evidence" value="ECO:0007669"/>
    <property type="project" value="TreeGrafter"/>
</dbReference>
<keyword evidence="5 8" id="KW-1133">Transmembrane helix</keyword>
<dbReference type="Pfam" id="PF12821">
    <property type="entry name" value="ThrE_2"/>
    <property type="match status" value="1"/>
</dbReference>
<evidence type="ECO:0000256" key="2">
    <source>
        <dbReference type="ARBA" id="ARBA00022475"/>
    </source>
</evidence>
<dbReference type="EMBL" id="CP012920">
    <property type="protein sequence ID" value="ALJ31577.1"/>
    <property type="molecule type" value="Genomic_DNA"/>
</dbReference>
<keyword evidence="3" id="KW-0997">Cell inner membrane</keyword>
<dbReference type="InterPro" id="IPR050539">
    <property type="entry name" value="ThrE_Dicarb/AminoAcid_Exp"/>
</dbReference>
<evidence type="ECO:0000256" key="1">
    <source>
        <dbReference type="ARBA" id="ARBA00004651"/>
    </source>
</evidence>
<gene>
    <name evidence="10" type="ORF">APS55_04735</name>
</gene>
<proteinExistence type="inferred from homology"/>
<dbReference type="InterPro" id="IPR024528">
    <property type="entry name" value="ThrE_2"/>
</dbReference>
<feature type="transmembrane region" description="Helical" evidence="8">
    <location>
        <begin position="6"/>
        <end position="23"/>
    </location>
</feature>
<organism evidence="10 11">
    <name type="scientific">Apilactobacillus kunkeei</name>
    <dbReference type="NCBI Taxonomy" id="148814"/>
    <lineage>
        <taxon>Bacteria</taxon>
        <taxon>Bacillati</taxon>
        <taxon>Bacillota</taxon>
        <taxon>Bacilli</taxon>
        <taxon>Lactobacillales</taxon>
        <taxon>Lactobacillaceae</taxon>
        <taxon>Apilactobacillus</taxon>
    </lineage>
</organism>
<evidence type="ECO:0000313" key="11">
    <source>
        <dbReference type="Proteomes" id="UP000067203"/>
    </source>
</evidence>
<dbReference type="AlphaFoldDB" id="A0AAC8ZYR0"/>
<keyword evidence="2" id="KW-1003">Cell membrane</keyword>
<dbReference type="GO" id="GO:0005886">
    <property type="term" value="C:plasma membrane"/>
    <property type="evidence" value="ECO:0007669"/>
    <property type="project" value="UniProtKB-SubCell"/>
</dbReference>
<evidence type="ECO:0000256" key="4">
    <source>
        <dbReference type="ARBA" id="ARBA00022692"/>
    </source>
</evidence>
<comment type="subcellular location">
    <subcellularLocation>
        <location evidence="1">Cell membrane</location>
        <topology evidence="1">Multi-pass membrane protein</topology>
    </subcellularLocation>
</comment>
<feature type="transmembrane region" description="Helical" evidence="8">
    <location>
        <begin position="30"/>
        <end position="47"/>
    </location>
</feature>
<accession>A0AAC8ZYR0</accession>
<evidence type="ECO:0000259" key="9">
    <source>
        <dbReference type="Pfam" id="PF12821"/>
    </source>
</evidence>
<keyword evidence="6 8" id="KW-0472">Membrane</keyword>
<name>A0AAC8ZYR0_9LACO</name>
<evidence type="ECO:0000313" key="10">
    <source>
        <dbReference type="EMBL" id="ALJ31577.1"/>
    </source>
</evidence>
<feature type="transmembrane region" description="Helical" evidence="8">
    <location>
        <begin position="53"/>
        <end position="73"/>
    </location>
</feature>
<reference evidence="11" key="1">
    <citation type="submission" date="2015-10" db="EMBL/GenBank/DDBJ databases">
        <title>Bioinformatic analysis of the first complete genome sequence of Lactobacillus kunkeei strain MP2, an Apis mellifera gut isolate.</title>
        <authorList>
            <person name="Asenjo F."/>
            <person name="Olmos A."/>
            <person name="Henriquez-Piskulich P."/>
            <person name="Aldea P."/>
            <person name="Ugalde J.A."/>
            <person name="Trombert A.N."/>
        </authorList>
    </citation>
    <scope>NUCLEOTIDE SEQUENCE [LARGE SCALE GENOMIC DNA]</scope>
    <source>
        <strain evidence="11">MP2</strain>
    </source>
</reference>